<organism evidence="4 5">
    <name type="scientific">Limosilactobacillus avistercoris</name>
    <dbReference type="NCBI Taxonomy" id="2762243"/>
    <lineage>
        <taxon>Bacteria</taxon>
        <taxon>Bacillati</taxon>
        <taxon>Bacillota</taxon>
        <taxon>Bacilli</taxon>
        <taxon>Lactobacillales</taxon>
        <taxon>Lactobacillaceae</taxon>
        <taxon>Limosilactobacillus</taxon>
    </lineage>
</organism>
<dbReference type="Pfam" id="PF13439">
    <property type="entry name" value="Glyco_transf_4"/>
    <property type="match status" value="1"/>
</dbReference>
<dbReference type="EMBL" id="JACSQW010000014">
    <property type="protein sequence ID" value="MBD7895289.1"/>
    <property type="molecule type" value="Genomic_DNA"/>
</dbReference>
<reference evidence="4 5" key="1">
    <citation type="submission" date="2020-08" db="EMBL/GenBank/DDBJ databases">
        <title>A Genomic Blueprint of the Chicken Gut Microbiome.</title>
        <authorList>
            <person name="Gilroy R."/>
            <person name="Ravi A."/>
            <person name="Getino M."/>
            <person name="Pursley I."/>
            <person name="Horton D.L."/>
            <person name="Alikhan N.-F."/>
            <person name="Baker D."/>
            <person name="Gharbi K."/>
            <person name="Hall N."/>
            <person name="Watson M."/>
            <person name="Adriaenssens E.M."/>
            <person name="Foster-Nyarko E."/>
            <person name="Jarju S."/>
            <person name="Secka A."/>
            <person name="Antonio M."/>
            <person name="Oren A."/>
            <person name="Chaudhuri R."/>
            <person name="La Ragione R.M."/>
            <person name="Hildebrand F."/>
            <person name="Pallen M.J."/>
        </authorList>
    </citation>
    <scope>NUCLEOTIDE SEQUENCE [LARGE SCALE GENOMIC DNA]</scope>
    <source>
        <strain evidence="4 5">Sa3CUN2</strain>
    </source>
</reference>
<keyword evidence="5" id="KW-1185">Reference proteome</keyword>
<evidence type="ECO:0000256" key="1">
    <source>
        <dbReference type="ARBA" id="ARBA00022679"/>
    </source>
</evidence>
<dbReference type="Gene3D" id="3.40.50.2000">
    <property type="entry name" value="Glycogen Phosphorylase B"/>
    <property type="match status" value="2"/>
</dbReference>
<dbReference type="PANTHER" id="PTHR46401:SF2">
    <property type="entry name" value="GLYCOSYLTRANSFERASE WBBK-RELATED"/>
    <property type="match status" value="1"/>
</dbReference>
<sequence>MEKVMHKNKVTVAMIGQKVVPSRNGGIEKVLTTLTPLLVRDGYNVICFNRDFDDIDNEYNNEIVNNTYKGVHLKSVFTLKKKGLAAVSSSFFASIRASLNKNIDVVHFHAEGPSLWIMIPKLFGKKCIVTVHGLDWKRDKWKNGFGSKYIKFSEKILAKYADEIIVLNQSTKKYFLSEYSRKTYLIPNGVNSPKKSEKKIFLDKYNLKPDGYILSVSRLTQEKQIHLLMKAYMQVKTKKKLVVVGDSSDTDEYKAKLYKIAKTNPNIIFTGFLSGEALNELYTYAYSYVIPSKIEGMSMSLLEAMAYGNCVIGSSIEEIKSVIKDNGLIFKNNDLEDLKNKLQFVCDNPLIVKKYSDRSSNYVLSKFNWNDIVKETEKLYGLGGH</sequence>
<dbReference type="Pfam" id="PF00534">
    <property type="entry name" value="Glycos_transf_1"/>
    <property type="match status" value="1"/>
</dbReference>
<dbReference type="InterPro" id="IPR001296">
    <property type="entry name" value="Glyco_trans_1"/>
</dbReference>
<proteinExistence type="predicted"/>
<dbReference type="Proteomes" id="UP000616837">
    <property type="component" value="Unassembled WGS sequence"/>
</dbReference>
<dbReference type="CDD" id="cd03801">
    <property type="entry name" value="GT4_PimA-like"/>
    <property type="match status" value="1"/>
</dbReference>
<keyword evidence="1" id="KW-0808">Transferase</keyword>
<evidence type="ECO:0000313" key="4">
    <source>
        <dbReference type="EMBL" id="MBD7895289.1"/>
    </source>
</evidence>
<feature type="domain" description="Glycosyltransferase subfamily 4-like N-terminal" evidence="3">
    <location>
        <begin position="25"/>
        <end position="191"/>
    </location>
</feature>
<dbReference type="InterPro" id="IPR028098">
    <property type="entry name" value="Glyco_trans_4-like_N"/>
</dbReference>
<comment type="caution">
    <text evidence="4">The sequence shown here is derived from an EMBL/GenBank/DDBJ whole genome shotgun (WGS) entry which is preliminary data.</text>
</comment>
<evidence type="ECO:0000259" key="2">
    <source>
        <dbReference type="Pfam" id="PF00534"/>
    </source>
</evidence>
<dbReference type="SUPFAM" id="SSF53756">
    <property type="entry name" value="UDP-Glycosyltransferase/glycogen phosphorylase"/>
    <property type="match status" value="1"/>
</dbReference>
<accession>A0ABR8PDB0</accession>
<gene>
    <name evidence="4" type="ORF">H9564_06180</name>
</gene>
<name>A0ABR8PDB0_9LACO</name>
<dbReference type="PANTHER" id="PTHR46401">
    <property type="entry name" value="GLYCOSYLTRANSFERASE WBBK-RELATED"/>
    <property type="match status" value="1"/>
</dbReference>
<evidence type="ECO:0000259" key="3">
    <source>
        <dbReference type="Pfam" id="PF13439"/>
    </source>
</evidence>
<feature type="domain" description="Glycosyl transferase family 1" evidence="2">
    <location>
        <begin position="207"/>
        <end position="354"/>
    </location>
</feature>
<protein>
    <submittedName>
        <fullName evidence="4">Glycosyltransferase family 4 protein</fullName>
    </submittedName>
</protein>
<evidence type="ECO:0000313" key="5">
    <source>
        <dbReference type="Proteomes" id="UP000616837"/>
    </source>
</evidence>